<dbReference type="Pfam" id="PF02580">
    <property type="entry name" value="Tyr_Deacylase"/>
    <property type="match status" value="1"/>
</dbReference>
<dbReference type="KEGG" id="cdip:ERS451417_01434"/>
<dbReference type="InterPro" id="IPR023509">
    <property type="entry name" value="DTD-like_sf"/>
</dbReference>
<organism evidence="2 3">
    <name type="scientific">Corynebacterium diphtheriae</name>
    <dbReference type="NCBI Taxonomy" id="1717"/>
    <lineage>
        <taxon>Bacteria</taxon>
        <taxon>Bacillati</taxon>
        <taxon>Actinomycetota</taxon>
        <taxon>Actinomycetes</taxon>
        <taxon>Mycobacteriales</taxon>
        <taxon>Corynebacteriaceae</taxon>
        <taxon>Corynebacterium</taxon>
    </lineage>
</organism>
<dbReference type="PANTHER" id="PTHR10472">
    <property type="entry name" value="D-TYROSYL-TRNA TYR DEACYLASE"/>
    <property type="match status" value="1"/>
</dbReference>
<proteinExistence type="inferred from homology"/>
<dbReference type="NCBIfam" id="TIGR00256">
    <property type="entry name" value="D-aminoacyl-tRNA deacylase"/>
    <property type="match status" value="1"/>
</dbReference>
<protein>
    <submittedName>
        <fullName evidence="2">D-tyrosyl-tRNA(Tyr) deacylase</fullName>
    </submittedName>
</protein>
<dbReference type="AlphaFoldDB" id="A0A0D6GEB3"/>
<dbReference type="Proteomes" id="UP000480222">
    <property type="component" value="Unassembled WGS sequence"/>
</dbReference>
<dbReference type="InterPro" id="IPR003732">
    <property type="entry name" value="Daa-tRNA_deacyls_DTD"/>
</dbReference>
<dbReference type="RefSeq" id="WP_014316795.1">
    <property type="nucleotide sequence ID" value="NZ_CABVGJ010000007.1"/>
</dbReference>
<dbReference type="EMBL" id="CADDAV010000020">
    <property type="protein sequence ID" value="CAB0608249.1"/>
    <property type="molecule type" value="Genomic_DNA"/>
</dbReference>
<dbReference type="GO" id="GO:0005737">
    <property type="term" value="C:cytoplasm"/>
    <property type="evidence" value="ECO:0007669"/>
    <property type="project" value="InterPro"/>
</dbReference>
<accession>A0A0D6GEB3</accession>
<evidence type="ECO:0000313" key="2">
    <source>
        <dbReference type="EMBL" id="CAB0608249.1"/>
    </source>
</evidence>
<sequence length="145" mass="15461">MRAVLTRVLSASVTVDNVVVGEINCPSTGGILALVGVGRDDSASAWETMTRKIAELRILKGEQSVETAHAPVLLVSQFTLMGRTAKGRRPSWFDAAPSDPAEETITKIANGLRSRGITVYEGKFGADMQVESVNDGPFTVIVECP</sequence>
<evidence type="ECO:0000313" key="3">
    <source>
        <dbReference type="Proteomes" id="UP000480222"/>
    </source>
</evidence>
<comment type="similarity">
    <text evidence="1">Belongs to the DTD family.</text>
</comment>
<dbReference type="SUPFAM" id="SSF69500">
    <property type="entry name" value="DTD-like"/>
    <property type="match status" value="1"/>
</dbReference>
<gene>
    <name evidence="2" type="ORF">CIP107547_01620</name>
</gene>
<dbReference type="GO" id="GO:0051500">
    <property type="term" value="F:D-tyrosyl-tRNA(Tyr) deacylase activity"/>
    <property type="evidence" value="ECO:0007669"/>
    <property type="project" value="TreeGrafter"/>
</dbReference>
<dbReference type="Gene3D" id="3.50.80.10">
    <property type="entry name" value="D-tyrosyl-tRNA(Tyr) deacylase"/>
    <property type="match status" value="1"/>
</dbReference>
<dbReference type="GeneID" id="29421137"/>
<dbReference type="OMA" id="VFGADMK"/>
<name>A0A0D6GEB3_CORDP</name>
<evidence type="ECO:0000256" key="1">
    <source>
        <dbReference type="ARBA" id="ARBA00009673"/>
    </source>
</evidence>
<reference evidence="2 3" key="1">
    <citation type="submission" date="2020-02" db="EMBL/GenBank/DDBJ databases">
        <authorList>
            <person name="Brisse S."/>
        </authorList>
    </citation>
    <scope>NUCLEOTIDE SEQUENCE [LARGE SCALE GENOMIC DNA]</scope>
    <source>
        <strain evidence="2">CIP107547</strain>
    </source>
</reference>
<comment type="caution">
    <text evidence="2">The sequence shown here is derived from an EMBL/GenBank/DDBJ whole genome shotgun (WGS) entry which is preliminary data.</text>
</comment>
<dbReference type="PANTHER" id="PTHR10472:SF5">
    <property type="entry name" value="D-AMINOACYL-TRNA DEACYLASE 1"/>
    <property type="match status" value="1"/>
</dbReference>